<comment type="subunit">
    <text evidence="8">Homodimer.</text>
</comment>
<dbReference type="Proteomes" id="UP000002366">
    <property type="component" value="Chromosome"/>
</dbReference>
<keyword evidence="11" id="KW-1185">Reference proteome</keyword>
<dbReference type="Pfam" id="PF02569">
    <property type="entry name" value="Pantoate_ligase"/>
    <property type="match status" value="1"/>
</dbReference>
<feature type="active site" description="Proton donor" evidence="8">
    <location>
        <position position="37"/>
    </location>
</feature>
<evidence type="ECO:0000256" key="3">
    <source>
        <dbReference type="ARBA" id="ARBA00022598"/>
    </source>
</evidence>
<dbReference type="HAMAP" id="MF_00158">
    <property type="entry name" value="PanC"/>
    <property type="match status" value="1"/>
</dbReference>
<comment type="catalytic activity">
    <reaction evidence="7 8">
        <text>(R)-pantoate + beta-alanine + ATP = (R)-pantothenate + AMP + diphosphate + H(+)</text>
        <dbReference type="Rhea" id="RHEA:10912"/>
        <dbReference type="ChEBI" id="CHEBI:15378"/>
        <dbReference type="ChEBI" id="CHEBI:15980"/>
        <dbReference type="ChEBI" id="CHEBI:29032"/>
        <dbReference type="ChEBI" id="CHEBI:30616"/>
        <dbReference type="ChEBI" id="CHEBI:33019"/>
        <dbReference type="ChEBI" id="CHEBI:57966"/>
        <dbReference type="ChEBI" id="CHEBI:456215"/>
        <dbReference type="EC" id="6.3.2.1"/>
    </reaction>
</comment>
<evidence type="ECO:0000256" key="2">
    <source>
        <dbReference type="ARBA" id="ARBA00009256"/>
    </source>
</evidence>
<organism evidence="10 11">
    <name type="scientific">Aminobacterium colombiense (strain DSM 12261 / ALA-1)</name>
    <dbReference type="NCBI Taxonomy" id="572547"/>
    <lineage>
        <taxon>Bacteria</taxon>
        <taxon>Thermotogati</taxon>
        <taxon>Synergistota</taxon>
        <taxon>Synergistia</taxon>
        <taxon>Synergistales</taxon>
        <taxon>Aminobacteriaceae</taxon>
        <taxon>Aminobacterium</taxon>
    </lineage>
</organism>
<dbReference type="HOGENOM" id="CLU_047148_0_0_0"/>
<keyword evidence="4 8" id="KW-0566">Pantothenate biosynthesis</keyword>
<gene>
    <name evidence="8" type="primary">panC</name>
    <name evidence="10" type="ordered locus">Amico_0009</name>
</gene>
<dbReference type="AlphaFoldDB" id="D5EC76"/>
<sequence length="283" mass="31880">MEIVNNIDSIRQKLACSRRQGKSIGLVPTMGFLHEGHLSLVRRAAKENDIVVVSIFVNPTQFGPQEDFESYPRDLERDALLAEEAGANFIFYPTVGEMYPQKYETFVEVTELTKELCGRSRPGHFRGVTTVVTKLFNIILPDKAYFGQKDAQQAIVIQQMVRDLNQNVEICVCPIIREKDGLAMSSRNTYLTPEEREQSTVLSASLEMAQQMIENGERDAERIRKAMEELILSKDKARIDYVEIVSAHNLKPVQVLSGKCLIALAVKFGATRLIDNIMVTVAQ</sequence>
<dbReference type="KEGG" id="aco:Amico_0009"/>
<proteinExistence type="inferred from homology"/>
<dbReference type="InterPro" id="IPR004821">
    <property type="entry name" value="Cyt_trans-like"/>
</dbReference>
<evidence type="ECO:0000256" key="1">
    <source>
        <dbReference type="ARBA" id="ARBA00004990"/>
    </source>
</evidence>
<keyword evidence="8" id="KW-0963">Cytoplasm</keyword>
<feature type="binding site" evidence="8">
    <location>
        <begin position="184"/>
        <end position="187"/>
    </location>
    <ligand>
        <name>ATP</name>
        <dbReference type="ChEBI" id="CHEBI:30616"/>
    </ligand>
</feature>
<dbReference type="GO" id="GO:0015940">
    <property type="term" value="P:pantothenate biosynthetic process"/>
    <property type="evidence" value="ECO:0007669"/>
    <property type="project" value="UniProtKB-UniRule"/>
</dbReference>
<dbReference type="STRING" id="572547.Amico_0009"/>
<name>D5EC76_AMICL</name>
<dbReference type="InterPro" id="IPR003721">
    <property type="entry name" value="Pantoate_ligase"/>
</dbReference>
<dbReference type="Gene3D" id="3.30.1300.10">
    <property type="entry name" value="Pantoate-beta-alanine ligase, C-terminal domain"/>
    <property type="match status" value="1"/>
</dbReference>
<evidence type="ECO:0000256" key="8">
    <source>
        <dbReference type="HAMAP-Rule" id="MF_00158"/>
    </source>
</evidence>
<dbReference type="NCBIfam" id="TIGR00018">
    <property type="entry name" value="panC"/>
    <property type="match status" value="1"/>
</dbReference>
<evidence type="ECO:0000256" key="9">
    <source>
        <dbReference type="SAM" id="Coils"/>
    </source>
</evidence>
<dbReference type="PANTHER" id="PTHR21299">
    <property type="entry name" value="CYTIDYLATE KINASE/PANTOATE-BETA-ALANINE LIGASE"/>
    <property type="match status" value="1"/>
</dbReference>
<comment type="similarity">
    <text evidence="2 8">Belongs to the pantothenate synthetase family.</text>
</comment>
<dbReference type="EC" id="6.3.2.1" evidence="8"/>
<dbReference type="EMBL" id="CP001997">
    <property type="protein sequence ID" value="ADE56158.1"/>
    <property type="molecule type" value="Genomic_DNA"/>
</dbReference>
<evidence type="ECO:0000256" key="5">
    <source>
        <dbReference type="ARBA" id="ARBA00022741"/>
    </source>
</evidence>
<evidence type="ECO:0000256" key="6">
    <source>
        <dbReference type="ARBA" id="ARBA00022840"/>
    </source>
</evidence>
<feature type="binding site" evidence="8">
    <location>
        <position position="61"/>
    </location>
    <ligand>
        <name>beta-alanine</name>
        <dbReference type="ChEBI" id="CHEBI:57966"/>
    </ligand>
</feature>
<evidence type="ECO:0000256" key="4">
    <source>
        <dbReference type="ARBA" id="ARBA00022655"/>
    </source>
</evidence>
<comment type="miscellaneous">
    <text evidence="8">The reaction proceeds by a bi uni uni bi ping pong mechanism.</text>
</comment>
<evidence type="ECO:0000313" key="11">
    <source>
        <dbReference type="Proteomes" id="UP000002366"/>
    </source>
</evidence>
<dbReference type="NCBIfam" id="TIGR00125">
    <property type="entry name" value="cyt_tran_rel"/>
    <property type="match status" value="1"/>
</dbReference>
<evidence type="ECO:0000256" key="7">
    <source>
        <dbReference type="ARBA" id="ARBA00048258"/>
    </source>
</evidence>
<reference evidence="10 11" key="1">
    <citation type="journal article" date="2010" name="Stand. Genomic Sci.">
        <title>Complete genome sequence of Aminobacterium colombiense type strain (ALA-1).</title>
        <authorList>
            <person name="Chertkov O."/>
            <person name="Sikorski J."/>
            <person name="Brambilla E."/>
            <person name="Lapidus A."/>
            <person name="Copeland A."/>
            <person name="Glavina Del Rio T."/>
            <person name="Nolan M."/>
            <person name="Lucas S."/>
            <person name="Tice H."/>
            <person name="Cheng J.F."/>
            <person name="Han C."/>
            <person name="Detter J.C."/>
            <person name="Bruce D."/>
            <person name="Tapia R."/>
            <person name="Goodwin L."/>
            <person name="Pitluck S."/>
            <person name="Liolios K."/>
            <person name="Ivanova N."/>
            <person name="Mavromatis K."/>
            <person name="Ovchinnikova G."/>
            <person name="Pati A."/>
            <person name="Chen A."/>
            <person name="Palaniappan K."/>
            <person name="Land M."/>
            <person name="Hauser L."/>
            <person name="Chang Y.J."/>
            <person name="Jeffries C.D."/>
            <person name="Spring S."/>
            <person name="Rohde M."/>
            <person name="Goker M."/>
            <person name="Bristow J."/>
            <person name="Eisen J.A."/>
            <person name="Markowitz V."/>
            <person name="Hugenholtz P."/>
            <person name="Kyrpides N.C."/>
            <person name="Klenk H.P."/>
        </authorList>
    </citation>
    <scope>NUCLEOTIDE SEQUENCE [LARGE SCALE GENOMIC DNA]</scope>
    <source>
        <strain evidence="11">DSM 12261 / ALA-1</strain>
    </source>
</reference>
<accession>D5EC76</accession>
<feature type="coiled-coil region" evidence="9">
    <location>
        <begin position="206"/>
        <end position="233"/>
    </location>
</feature>
<keyword evidence="6 8" id="KW-0067">ATP-binding</keyword>
<keyword evidence="3 8" id="KW-0436">Ligase</keyword>
<keyword evidence="5 8" id="KW-0547">Nucleotide-binding</keyword>
<dbReference type="SUPFAM" id="SSF52374">
    <property type="entry name" value="Nucleotidylyl transferase"/>
    <property type="match status" value="1"/>
</dbReference>
<comment type="function">
    <text evidence="8">Catalyzes the condensation of pantoate with beta-alanine in an ATP-dependent reaction via a pantoyl-adenylate intermediate.</text>
</comment>
<comment type="pathway">
    <text evidence="1 8">Cofactor biosynthesis; (R)-pantothenate biosynthesis; (R)-pantothenate from (R)-pantoate and beta-alanine: step 1/1.</text>
</comment>
<dbReference type="eggNOG" id="COG0414">
    <property type="taxonomic scope" value="Bacteria"/>
</dbReference>
<dbReference type="OrthoDB" id="9773087at2"/>
<feature type="binding site" evidence="8">
    <location>
        <position position="61"/>
    </location>
    <ligand>
        <name>(R)-pantoate</name>
        <dbReference type="ChEBI" id="CHEBI:15980"/>
    </ligand>
</feature>
<dbReference type="GO" id="GO:0005524">
    <property type="term" value="F:ATP binding"/>
    <property type="evidence" value="ECO:0007669"/>
    <property type="project" value="UniProtKB-KW"/>
</dbReference>
<feature type="binding site" evidence="8">
    <location>
        <begin position="30"/>
        <end position="37"/>
    </location>
    <ligand>
        <name>ATP</name>
        <dbReference type="ChEBI" id="CHEBI:30616"/>
    </ligand>
</feature>
<dbReference type="InterPro" id="IPR042176">
    <property type="entry name" value="Pantoate_ligase_C"/>
</dbReference>
<evidence type="ECO:0000313" key="10">
    <source>
        <dbReference type="EMBL" id="ADE56158.1"/>
    </source>
</evidence>
<dbReference type="PANTHER" id="PTHR21299:SF1">
    <property type="entry name" value="PANTOATE--BETA-ALANINE LIGASE"/>
    <property type="match status" value="1"/>
</dbReference>
<feature type="binding site" evidence="8">
    <location>
        <position position="176"/>
    </location>
    <ligand>
        <name>ATP</name>
        <dbReference type="ChEBI" id="CHEBI:30616"/>
    </ligand>
</feature>
<feature type="binding site" evidence="8">
    <location>
        <begin position="147"/>
        <end position="150"/>
    </location>
    <ligand>
        <name>ATP</name>
        <dbReference type="ChEBI" id="CHEBI:30616"/>
    </ligand>
</feature>
<dbReference type="CDD" id="cd00560">
    <property type="entry name" value="PanC"/>
    <property type="match status" value="1"/>
</dbReference>
<dbReference type="UniPathway" id="UPA00028">
    <property type="reaction ID" value="UER00005"/>
</dbReference>
<dbReference type="InterPro" id="IPR014729">
    <property type="entry name" value="Rossmann-like_a/b/a_fold"/>
</dbReference>
<dbReference type="GO" id="GO:0004592">
    <property type="term" value="F:pantoate-beta-alanine ligase activity"/>
    <property type="evidence" value="ECO:0007669"/>
    <property type="project" value="UniProtKB-UniRule"/>
</dbReference>
<feature type="binding site" evidence="8">
    <location>
        <position position="153"/>
    </location>
    <ligand>
        <name>(R)-pantoate</name>
        <dbReference type="ChEBI" id="CHEBI:15980"/>
    </ligand>
</feature>
<comment type="subcellular location">
    <subcellularLocation>
        <location evidence="8">Cytoplasm</location>
    </subcellularLocation>
</comment>
<protein>
    <recommendedName>
        <fullName evidence="8">Pantothenate synthetase</fullName>
        <shortName evidence="8">PS</shortName>
        <ecNumber evidence="8">6.3.2.1</ecNumber>
    </recommendedName>
    <alternativeName>
        <fullName evidence="8">Pantoate--beta-alanine ligase</fullName>
    </alternativeName>
    <alternativeName>
        <fullName evidence="8">Pantoate-activating enzyme</fullName>
    </alternativeName>
</protein>
<dbReference type="FunFam" id="3.40.50.620:FF:000013">
    <property type="entry name" value="Pantothenate synthetase"/>
    <property type="match status" value="1"/>
</dbReference>
<dbReference type="FunFam" id="3.30.1300.10:FF:000001">
    <property type="entry name" value="Pantothenate synthetase"/>
    <property type="match status" value="1"/>
</dbReference>
<dbReference type="RefSeq" id="WP_013047424.1">
    <property type="nucleotide sequence ID" value="NC_014011.1"/>
</dbReference>
<dbReference type="GO" id="GO:0005829">
    <property type="term" value="C:cytosol"/>
    <property type="evidence" value="ECO:0007669"/>
    <property type="project" value="TreeGrafter"/>
</dbReference>
<dbReference type="Gene3D" id="3.40.50.620">
    <property type="entry name" value="HUPs"/>
    <property type="match status" value="1"/>
</dbReference>
<keyword evidence="9" id="KW-0175">Coiled coil</keyword>